<protein>
    <submittedName>
        <fullName evidence="1">Uncharacterized protein</fullName>
    </submittedName>
</protein>
<reference evidence="1 2" key="1">
    <citation type="journal article" date="2018" name="PLoS Genet.">
        <title>Population sequencing reveals clonal diversity and ancestral inbreeding in the grapevine cultivar Chardonnay.</title>
        <authorList>
            <person name="Roach M.J."/>
            <person name="Johnson D.L."/>
            <person name="Bohlmann J."/>
            <person name="van Vuuren H.J."/>
            <person name="Jones S.J."/>
            <person name="Pretorius I.S."/>
            <person name="Schmidt S.A."/>
            <person name="Borneman A.R."/>
        </authorList>
    </citation>
    <scope>NUCLEOTIDE SEQUENCE [LARGE SCALE GENOMIC DNA]</scope>
    <source>
        <strain evidence="2">cv. Chardonnay</strain>
        <tissue evidence="1">Leaf</tissue>
    </source>
</reference>
<dbReference type="AlphaFoldDB" id="A0A438HVJ7"/>
<proteinExistence type="predicted"/>
<dbReference type="Proteomes" id="UP000288805">
    <property type="component" value="Unassembled WGS sequence"/>
</dbReference>
<accession>A0A438HVJ7</accession>
<organism evidence="1 2">
    <name type="scientific">Vitis vinifera</name>
    <name type="common">Grape</name>
    <dbReference type="NCBI Taxonomy" id="29760"/>
    <lineage>
        <taxon>Eukaryota</taxon>
        <taxon>Viridiplantae</taxon>
        <taxon>Streptophyta</taxon>
        <taxon>Embryophyta</taxon>
        <taxon>Tracheophyta</taxon>
        <taxon>Spermatophyta</taxon>
        <taxon>Magnoliopsida</taxon>
        <taxon>eudicotyledons</taxon>
        <taxon>Gunneridae</taxon>
        <taxon>Pentapetalae</taxon>
        <taxon>rosids</taxon>
        <taxon>Vitales</taxon>
        <taxon>Vitaceae</taxon>
        <taxon>Viteae</taxon>
        <taxon>Vitis</taxon>
    </lineage>
</organism>
<gene>
    <name evidence="1" type="ORF">CK203_043877</name>
</gene>
<sequence length="176" mass="19797">MKVGRLMGFIRSSGSYTIQFDPKWDTILVDSFYTFGLRVPSVLLDNGSTLNVCPLATTIALGFAPSDFGLSTQTVRAYDSTKREVMKVKFIHDGHVITVQSTRDMLASSEPVLQISYSEDDLFFIGFTFDEIQTLEIEDFCRDFVAMSFDQHNSTVVLDMMRGMTFLPGMGLGRRQ</sequence>
<evidence type="ECO:0000313" key="2">
    <source>
        <dbReference type="Proteomes" id="UP000288805"/>
    </source>
</evidence>
<comment type="caution">
    <text evidence="1">The sequence shown here is derived from an EMBL/GenBank/DDBJ whole genome shotgun (WGS) entry which is preliminary data.</text>
</comment>
<name>A0A438HVJ7_VITVI</name>
<evidence type="ECO:0000313" key="1">
    <source>
        <dbReference type="EMBL" id="RVW88482.1"/>
    </source>
</evidence>
<dbReference type="EMBL" id="QGNW01000173">
    <property type="protein sequence ID" value="RVW88482.1"/>
    <property type="molecule type" value="Genomic_DNA"/>
</dbReference>